<dbReference type="PROSITE" id="PS50600">
    <property type="entry name" value="ULP_PROTEASE"/>
    <property type="match status" value="1"/>
</dbReference>
<keyword evidence="4" id="KW-0788">Thiol protease</keyword>
<organism evidence="7 8">
    <name type="scientific">Fraxinus pennsylvanica</name>
    <dbReference type="NCBI Taxonomy" id="56036"/>
    <lineage>
        <taxon>Eukaryota</taxon>
        <taxon>Viridiplantae</taxon>
        <taxon>Streptophyta</taxon>
        <taxon>Embryophyta</taxon>
        <taxon>Tracheophyta</taxon>
        <taxon>Spermatophyta</taxon>
        <taxon>Magnoliopsida</taxon>
        <taxon>eudicotyledons</taxon>
        <taxon>Gunneridae</taxon>
        <taxon>Pentapetalae</taxon>
        <taxon>asterids</taxon>
        <taxon>lamiids</taxon>
        <taxon>Lamiales</taxon>
        <taxon>Oleaceae</taxon>
        <taxon>Oleeae</taxon>
        <taxon>Fraxinus</taxon>
    </lineage>
</organism>
<keyword evidence="8" id="KW-1185">Reference proteome</keyword>
<dbReference type="GO" id="GO:0006508">
    <property type="term" value="P:proteolysis"/>
    <property type="evidence" value="ECO:0007669"/>
    <property type="project" value="UniProtKB-KW"/>
</dbReference>
<evidence type="ECO:0000256" key="5">
    <source>
        <dbReference type="SAM" id="MobiDB-lite"/>
    </source>
</evidence>
<comment type="similarity">
    <text evidence="1">Belongs to the peptidase C48 family.</text>
</comment>
<dbReference type="Gene3D" id="3.40.395.10">
    <property type="entry name" value="Adenoviral Proteinase, Chain A"/>
    <property type="match status" value="1"/>
</dbReference>
<dbReference type="SUPFAM" id="SSF54001">
    <property type="entry name" value="Cysteine proteinases"/>
    <property type="match status" value="1"/>
</dbReference>
<feature type="region of interest" description="Disordered" evidence="5">
    <location>
        <begin position="44"/>
        <end position="74"/>
    </location>
</feature>
<dbReference type="InterPro" id="IPR038765">
    <property type="entry name" value="Papain-like_cys_pep_sf"/>
</dbReference>
<dbReference type="Pfam" id="PF02902">
    <property type="entry name" value="Peptidase_C48"/>
    <property type="match status" value="1"/>
</dbReference>
<dbReference type="AlphaFoldDB" id="A0AAD2ACY0"/>
<dbReference type="EMBL" id="OU503057">
    <property type="protein sequence ID" value="CAI9785798.1"/>
    <property type="molecule type" value="Genomic_DNA"/>
</dbReference>
<evidence type="ECO:0000256" key="3">
    <source>
        <dbReference type="ARBA" id="ARBA00022801"/>
    </source>
</evidence>
<keyword evidence="3" id="KW-0378">Hydrolase</keyword>
<dbReference type="PANTHER" id="PTHR46915">
    <property type="entry name" value="UBIQUITIN-LIKE PROTEASE 4-RELATED"/>
    <property type="match status" value="1"/>
</dbReference>
<proteinExistence type="inferred from homology"/>
<accession>A0AAD2ACY0</accession>
<dbReference type="GO" id="GO:0016926">
    <property type="term" value="P:protein desumoylation"/>
    <property type="evidence" value="ECO:0007669"/>
    <property type="project" value="UniProtKB-ARBA"/>
</dbReference>
<protein>
    <recommendedName>
        <fullName evidence="6">Ubiquitin-like protease family profile domain-containing protein</fullName>
    </recommendedName>
</protein>
<evidence type="ECO:0000256" key="4">
    <source>
        <dbReference type="ARBA" id="ARBA00022807"/>
    </source>
</evidence>
<dbReference type="GO" id="GO:0008234">
    <property type="term" value="F:cysteine-type peptidase activity"/>
    <property type="evidence" value="ECO:0007669"/>
    <property type="project" value="UniProtKB-KW"/>
</dbReference>
<gene>
    <name evidence="7" type="ORF">FPE_LOCUS33228</name>
</gene>
<evidence type="ECO:0000259" key="6">
    <source>
        <dbReference type="PROSITE" id="PS50600"/>
    </source>
</evidence>
<evidence type="ECO:0000313" key="7">
    <source>
        <dbReference type="EMBL" id="CAI9785798.1"/>
    </source>
</evidence>
<evidence type="ECO:0000313" key="8">
    <source>
        <dbReference type="Proteomes" id="UP000834106"/>
    </source>
</evidence>
<dbReference type="InterPro" id="IPR003653">
    <property type="entry name" value="Peptidase_C48_C"/>
</dbReference>
<feature type="region of interest" description="Disordered" evidence="5">
    <location>
        <begin position="116"/>
        <end position="139"/>
    </location>
</feature>
<reference evidence="7" key="1">
    <citation type="submission" date="2023-05" db="EMBL/GenBank/DDBJ databases">
        <authorList>
            <person name="Huff M."/>
        </authorList>
    </citation>
    <scope>NUCLEOTIDE SEQUENCE</scope>
</reference>
<keyword evidence="2" id="KW-0645">Protease</keyword>
<feature type="domain" description="Ubiquitin-like protease family profile" evidence="6">
    <location>
        <begin position="112"/>
        <end position="304"/>
    </location>
</feature>
<dbReference type="Proteomes" id="UP000834106">
    <property type="component" value="Chromosome 22"/>
</dbReference>
<dbReference type="PANTHER" id="PTHR46915:SF6">
    <property type="entry name" value="CYSTEINE PROTEINASES SUPERFAMILY PROTEIN"/>
    <property type="match status" value="1"/>
</dbReference>
<sequence>MDVNLVPYERTKTDETERHCYLRKILSQISGKGEKSDKGLVETNLDQEDGGHEKTENSQSLFSCIPRGQRSRGRVARRQTAELLHTAEGDSAEEIVEERQSPRKCRKRKCKHKTDSSDLEGIPARRSCPARRSRGVGNTTSNLRGKINDALFQRCFLKIWEDSPEEKRNLCTYMECLWFSMYTNDHWRKRVLTWIKKINIFSKEYVLVPIVLWSHWYLVIFCHLGESSQSKTRNPCILLLNSLRELDRGLEPLIRRLIIDIYETEERPLDKKLIRKIPLLVPKVPQQTNSEECGIFVLYYANLFLQNTPENFSTSDGYPYFMKDDWFGKEELEDFYKRLEAVDTESHDADE</sequence>
<evidence type="ECO:0000256" key="2">
    <source>
        <dbReference type="ARBA" id="ARBA00022670"/>
    </source>
</evidence>
<evidence type="ECO:0000256" key="1">
    <source>
        <dbReference type="ARBA" id="ARBA00005234"/>
    </source>
</evidence>
<name>A0AAD2ACY0_9LAMI</name>